<protein>
    <submittedName>
        <fullName evidence="2">CLUMA_CG016220, isoform A</fullName>
    </submittedName>
</protein>
<dbReference type="Pfam" id="PF25298">
    <property type="entry name" value="Baculo_FP_2nd"/>
    <property type="match status" value="1"/>
</dbReference>
<reference evidence="2 3" key="1">
    <citation type="submission" date="2015-04" db="EMBL/GenBank/DDBJ databases">
        <authorList>
            <person name="Syromyatnikov M.Y."/>
            <person name="Popov V.N."/>
        </authorList>
    </citation>
    <scope>NUCLEOTIDE SEQUENCE [LARGE SCALE GENOMIC DNA]</scope>
</reference>
<proteinExistence type="predicted"/>
<dbReference type="Proteomes" id="UP000183832">
    <property type="component" value="Unassembled WGS sequence"/>
</dbReference>
<dbReference type="AlphaFoldDB" id="A0A1J1IVA7"/>
<dbReference type="EMBL" id="CVRI01000059">
    <property type="protein sequence ID" value="CRL03078.1"/>
    <property type="molecule type" value="Genomic_DNA"/>
</dbReference>
<evidence type="ECO:0000313" key="3">
    <source>
        <dbReference type="Proteomes" id="UP000183832"/>
    </source>
</evidence>
<accession>A0A1J1IVA7</accession>
<evidence type="ECO:0000313" key="2">
    <source>
        <dbReference type="EMBL" id="CRL03078.1"/>
    </source>
</evidence>
<dbReference type="InterPro" id="IPR057251">
    <property type="entry name" value="FP_C"/>
</dbReference>
<gene>
    <name evidence="2" type="ORF">CLUMA_CG016220</name>
</gene>
<keyword evidence="3" id="KW-1185">Reference proteome</keyword>
<organism evidence="2 3">
    <name type="scientific">Clunio marinus</name>
    <dbReference type="NCBI Taxonomy" id="568069"/>
    <lineage>
        <taxon>Eukaryota</taxon>
        <taxon>Metazoa</taxon>
        <taxon>Ecdysozoa</taxon>
        <taxon>Arthropoda</taxon>
        <taxon>Hexapoda</taxon>
        <taxon>Insecta</taxon>
        <taxon>Pterygota</taxon>
        <taxon>Neoptera</taxon>
        <taxon>Endopterygota</taxon>
        <taxon>Diptera</taxon>
        <taxon>Nematocera</taxon>
        <taxon>Chironomoidea</taxon>
        <taxon>Chironomidae</taxon>
        <taxon>Clunio</taxon>
    </lineage>
</organism>
<name>A0A1J1IVA7_9DIPT</name>
<evidence type="ECO:0000259" key="1">
    <source>
        <dbReference type="Pfam" id="PF25298"/>
    </source>
</evidence>
<feature type="domain" description="FP protein C-terminal" evidence="1">
    <location>
        <begin position="200"/>
        <end position="250"/>
    </location>
</feature>
<dbReference type="OrthoDB" id="6676313at2759"/>
<dbReference type="Gene3D" id="1.20.5.340">
    <property type="match status" value="1"/>
</dbReference>
<sequence length="255" mass="29010">MMDEKRFEEIMEGIGRKIEGLQRSFDIQQKVVSDMAGSINDIRSSVTSISNDVRGLANRVATIESTQEKVTDDLSNVRADVTRNESEINSIQQALLANDFVIYGLPPEVNNSHIKEILTNIGTQLNEEISSSMLKSCFARHNKNKTSTLIVGSFLESGRKERILRRLKERRNPINCDDILTLAGASKWRGKQISIKNQLTKYSQNLLSLARERNQGRFEFIWESEGRILMKKNNTSKPIQITSIDQLANIFNQHK</sequence>